<reference evidence="1" key="1">
    <citation type="submission" date="2020-11" db="EMBL/GenBank/DDBJ databases">
        <title>Nocardioides cynanchi sp. nov., isolated from soil of rhizosphere of Cynanchum wilfordii.</title>
        <authorList>
            <person name="Lee J.-S."/>
            <person name="Suh M.K."/>
            <person name="Kim J.-S."/>
        </authorList>
    </citation>
    <scope>NUCLEOTIDE SEQUENCE</scope>
    <source>
        <strain evidence="1">KCTC 19276</strain>
    </source>
</reference>
<sequence>MSDTSRRKFLAAAGIGAAGTAGLMGGLTGEAAAAAPAVASRNVKSARQPVVAYVEHHFSNRVHLMVGEREIVVHDPDLAARILNAAGGE</sequence>
<evidence type="ECO:0000313" key="1">
    <source>
        <dbReference type="EMBL" id="MBF4769676.1"/>
    </source>
</evidence>
<dbReference type="Proteomes" id="UP000660668">
    <property type="component" value="Unassembled WGS sequence"/>
</dbReference>
<evidence type="ECO:0008006" key="3">
    <source>
        <dbReference type="Google" id="ProtNLM"/>
    </source>
</evidence>
<dbReference type="RefSeq" id="WP_194697823.1">
    <property type="nucleotide sequence ID" value="NZ_JADKPO010000029.1"/>
</dbReference>
<dbReference type="InterPro" id="IPR006311">
    <property type="entry name" value="TAT_signal"/>
</dbReference>
<dbReference type="EMBL" id="JADKPO010000029">
    <property type="protein sequence ID" value="MBF4769676.1"/>
    <property type="molecule type" value="Genomic_DNA"/>
</dbReference>
<organism evidence="1 2">
    <name type="scientific">Nocardioides agariphilus</name>
    <dbReference type="NCBI Taxonomy" id="433664"/>
    <lineage>
        <taxon>Bacteria</taxon>
        <taxon>Bacillati</taxon>
        <taxon>Actinomycetota</taxon>
        <taxon>Actinomycetes</taxon>
        <taxon>Propionibacteriales</taxon>
        <taxon>Nocardioidaceae</taxon>
        <taxon>Nocardioides</taxon>
    </lineage>
</organism>
<dbReference type="AlphaFoldDB" id="A0A930YIG1"/>
<keyword evidence="2" id="KW-1185">Reference proteome</keyword>
<proteinExistence type="predicted"/>
<name>A0A930YIG1_9ACTN</name>
<comment type="caution">
    <text evidence="1">The sequence shown here is derived from an EMBL/GenBank/DDBJ whole genome shotgun (WGS) entry which is preliminary data.</text>
</comment>
<gene>
    <name evidence="1" type="ORF">ISU10_18055</name>
</gene>
<protein>
    <recommendedName>
        <fullName evidence="3">Tat (Twin-arginine translocation) pathway signal sequence</fullName>
    </recommendedName>
</protein>
<dbReference type="PROSITE" id="PS51318">
    <property type="entry name" value="TAT"/>
    <property type="match status" value="1"/>
</dbReference>
<evidence type="ECO:0000313" key="2">
    <source>
        <dbReference type="Proteomes" id="UP000660668"/>
    </source>
</evidence>
<accession>A0A930YIG1</accession>